<protein>
    <submittedName>
        <fullName evidence="1">Uncharacterized protein</fullName>
    </submittedName>
</protein>
<dbReference type="RefSeq" id="WP_230005026.1">
    <property type="nucleotide sequence ID" value="NZ_CP087134.1"/>
</dbReference>
<dbReference type="EMBL" id="JAWXVI010000002">
    <property type="protein sequence ID" value="MDX6188492.1"/>
    <property type="molecule type" value="Genomic_DNA"/>
</dbReference>
<evidence type="ECO:0000313" key="1">
    <source>
        <dbReference type="EMBL" id="MDX6188492.1"/>
    </source>
</evidence>
<comment type="caution">
    <text evidence="1">The sequence shown here is derived from an EMBL/GenBank/DDBJ whole genome shotgun (WGS) entry which is preliminary data.</text>
</comment>
<proteinExistence type="predicted"/>
<reference evidence="1 2" key="1">
    <citation type="submission" date="2023-11" db="EMBL/GenBank/DDBJ databases">
        <title>Unpublished Manusciprt.</title>
        <authorList>
            <person name="Saticioglu I.B."/>
            <person name="Ay H."/>
            <person name="Ajmi N."/>
            <person name="Altun S."/>
            <person name="Duman M."/>
        </authorList>
    </citation>
    <scope>NUCLEOTIDE SEQUENCE [LARGE SCALE GENOMIC DNA]</scope>
    <source>
        <strain evidence="1 2">Fl-318</strain>
    </source>
</reference>
<sequence length="212" mass="25373">MVNYLTLLFFVINYSCAPIVHNRNDFNFKEGQIIDGIQTNGYYYAYNFSKNQDSKSITVRILFKNGLYKQIGVVSSESDSDYFKKRCNNIQNNTYESSFENLECMIDNYDYFFKVKTNFVNKNAEIWDWGGFEIRGDRIKIQYFYNRFGDYYLIEEEGRVIDSQSFKMVSKYDYRNGIKEDLNITYFFKKYDVNNVLNYKPKKNTYTLSTKP</sequence>
<gene>
    <name evidence="1" type="ORF">SGQ83_03945</name>
</gene>
<dbReference type="Proteomes" id="UP001273350">
    <property type="component" value="Unassembled WGS sequence"/>
</dbReference>
<keyword evidence="2" id="KW-1185">Reference proteome</keyword>
<name>A0ABU4R7E5_9FLAO</name>
<organism evidence="1 2">
    <name type="scientific">Flavobacterium cupriresistens</name>
    <dbReference type="NCBI Taxonomy" id="2893885"/>
    <lineage>
        <taxon>Bacteria</taxon>
        <taxon>Pseudomonadati</taxon>
        <taxon>Bacteroidota</taxon>
        <taxon>Flavobacteriia</taxon>
        <taxon>Flavobacteriales</taxon>
        <taxon>Flavobacteriaceae</taxon>
        <taxon>Flavobacterium</taxon>
    </lineage>
</organism>
<evidence type="ECO:0000313" key="2">
    <source>
        <dbReference type="Proteomes" id="UP001273350"/>
    </source>
</evidence>
<accession>A0ABU4R7E5</accession>